<dbReference type="RefSeq" id="WP_211876104.1">
    <property type="nucleotide sequence ID" value="NZ_JAAEDH010000028.1"/>
</dbReference>
<feature type="domain" description="Thiamine pyrophosphate enzyme central" evidence="4">
    <location>
        <begin position="197"/>
        <end position="327"/>
    </location>
</feature>
<dbReference type="GO" id="GO:0009099">
    <property type="term" value="P:L-valine biosynthetic process"/>
    <property type="evidence" value="ECO:0007669"/>
    <property type="project" value="TreeGrafter"/>
</dbReference>
<evidence type="ECO:0000259" key="6">
    <source>
        <dbReference type="Pfam" id="PF02776"/>
    </source>
</evidence>
<dbReference type="InterPro" id="IPR012001">
    <property type="entry name" value="Thiamin_PyroP_enz_TPP-bd_dom"/>
</dbReference>
<dbReference type="CDD" id="cd00568">
    <property type="entry name" value="TPP_enzymes"/>
    <property type="match status" value="1"/>
</dbReference>
<dbReference type="InterPro" id="IPR045229">
    <property type="entry name" value="TPP_enz"/>
</dbReference>
<reference evidence="7" key="2">
    <citation type="journal article" date="2021" name="Syst. Appl. Microbiol.">
        <title>Roseomonas hellenica sp. nov., isolated from roots of wild-growing Alkanna tinctoria.</title>
        <authorList>
            <person name="Rat A."/>
            <person name="Naranjo H.D."/>
            <person name="Lebbe L."/>
            <person name="Cnockaert M."/>
            <person name="Krigas N."/>
            <person name="Grigoriadou K."/>
            <person name="Maloupa E."/>
            <person name="Willems A."/>
        </authorList>
    </citation>
    <scope>NUCLEOTIDE SEQUENCE</scope>
    <source>
        <strain evidence="7">LMG 28251</strain>
    </source>
</reference>
<dbReference type="Pfam" id="PF02775">
    <property type="entry name" value="TPP_enzyme_C"/>
    <property type="match status" value="1"/>
</dbReference>
<dbReference type="Pfam" id="PF02776">
    <property type="entry name" value="TPP_enzyme_N"/>
    <property type="match status" value="1"/>
</dbReference>
<keyword evidence="8" id="KW-1185">Reference proteome</keyword>
<dbReference type="CDD" id="cd07035">
    <property type="entry name" value="TPP_PYR_POX_like"/>
    <property type="match status" value="1"/>
</dbReference>
<evidence type="ECO:0000256" key="2">
    <source>
        <dbReference type="ARBA" id="ARBA00023052"/>
    </source>
</evidence>
<dbReference type="GO" id="GO:0009097">
    <property type="term" value="P:isoleucine biosynthetic process"/>
    <property type="evidence" value="ECO:0007669"/>
    <property type="project" value="TreeGrafter"/>
</dbReference>
<feature type="domain" description="Thiamine pyrophosphate enzyme TPP-binding" evidence="5">
    <location>
        <begin position="390"/>
        <end position="531"/>
    </location>
</feature>
<dbReference type="PANTHER" id="PTHR18968">
    <property type="entry name" value="THIAMINE PYROPHOSPHATE ENZYMES"/>
    <property type="match status" value="1"/>
</dbReference>
<keyword evidence="2 3" id="KW-0786">Thiamine pyrophosphate</keyword>
<organism evidence="7 8">
    <name type="scientific">Plastoroseomonas arctica</name>
    <dbReference type="NCBI Taxonomy" id="1509237"/>
    <lineage>
        <taxon>Bacteria</taxon>
        <taxon>Pseudomonadati</taxon>
        <taxon>Pseudomonadota</taxon>
        <taxon>Alphaproteobacteria</taxon>
        <taxon>Acetobacterales</taxon>
        <taxon>Acetobacteraceae</taxon>
        <taxon>Plastoroseomonas</taxon>
    </lineage>
</organism>
<dbReference type="NCBIfam" id="NF005470">
    <property type="entry name" value="PRK07064.1"/>
    <property type="match status" value="1"/>
</dbReference>
<sequence>MTPYTVGDLVAEFLSRIGVTTAFGIVSVHNIPMLDALARRNALRFVMARGEMGGAHMADGYARVSGGLGVIFSSTGPGAANAVPGLVEARFAGSPVLHITGQTATRFIDRDTGTVHDVPGQTAMLAAVGKAAHRVRSAAEAYGVLVRAATEALTPPMGPVSVEIPIDLQRAEIARPASLDTLVLPVPPPLPPSEAALDEAAEILSRATRPMLWLGNGAKRAGDAVAQLMALGFGAVSSWNGRGTVAEDHPMSFGALHGNGSPRIQDFYAGVDAMLVLGSRLRGHETGDFSLKLPATLIQADVDPAAEGRTYASSLFLHGDTGLVAEGLAKRLAGRMAVAPAFAAEFAETKRRAGEEYRATLGPYADFADQMRAALPRDGVWVRDITINNSSWGNRIMPLYGPHDGVHPVGAAIGPGLPLAIGAALAATGRKTVAMVGDGGFALNQTELWTAAQENPDLCIVVMNDRGYGVIRHIQDAVVDGRRFADQLVGPDLQKLAALAGIRAYRVDAGEDFGATVARALATPGPSLVEVDMIAIGEHPPYAPYSNMGKHAERAAQRKTR</sequence>
<dbReference type="AlphaFoldDB" id="A0AAF1K666"/>
<dbReference type="SUPFAM" id="SSF52467">
    <property type="entry name" value="DHS-like NAD/FAD-binding domain"/>
    <property type="match status" value="1"/>
</dbReference>
<feature type="domain" description="Thiamine pyrophosphate enzyme N-terminal TPP-binding" evidence="6">
    <location>
        <begin position="5"/>
        <end position="112"/>
    </location>
</feature>
<dbReference type="SUPFAM" id="SSF52518">
    <property type="entry name" value="Thiamin diphosphate-binding fold (THDP-binding)"/>
    <property type="match status" value="2"/>
</dbReference>
<dbReference type="GO" id="GO:0030976">
    <property type="term" value="F:thiamine pyrophosphate binding"/>
    <property type="evidence" value="ECO:0007669"/>
    <property type="project" value="InterPro"/>
</dbReference>
<dbReference type="Pfam" id="PF00205">
    <property type="entry name" value="TPP_enzyme_M"/>
    <property type="match status" value="1"/>
</dbReference>
<dbReference type="InterPro" id="IPR011766">
    <property type="entry name" value="TPP_enzyme_TPP-bd"/>
</dbReference>
<dbReference type="GO" id="GO:0000287">
    <property type="term" value="F:magnesium ion binding"/>
    <property type="evidence" value="ECO:0007669"/>
    <property type="project" value="InterPro"/>
</dbReference>
<evidence type="ECO:0000313" key="8">
    <source>
        <dbReference type="Proteomes" id="UP001196068"/>
    </source>
</evidence>
<evidence type="ECO:0000313" key="7">
    <source>
        <dbReference type="EMBL" id="MBR0657243.1"/>
    </source>
</evidence>
<comment type="caution">
    <text evidence="7">The sequence shown here is derived from an EMBL/GenBank/DDBJ whole genome shotgun (WGS) entry which is preliminary data.</text>
</comment>
<dbReference type="Proteomes" id="UP001196068">
    <property type="component" value="Unassembled WGS sequence"/>
</dbReference>
<comment type="similarity">
    <text evidence="1 3">Belongs to the TPP enzyme family.</text>
</comment>
<protein>
    <submittedName>
        <fullName evidence="7">Thiamine pyrophosphate-binding protein</fullName>
    </submittedName>
</protein>
<dbReference type="PANTHER" id="PTHR18968:SF13">
    <property type="entry name" value="ACETOLACTATE SYNTHASE CATALYTIC SUBUNIT, MITOCHONDRIAL"/>
    <property type="match status" value="1"/>
</dbReference>
<proteinExistence type="inferred from homology"/>
<dbReference type="InterPro" id="IPR029035">
    <property type="entry name" value="DHS-like_NAD/FAD-binding_dom"/>
</dbReference>
<evidence type="ECO:0000256" key="3">
    <source>
        <dbReference type="RuleBase" id="RU362132"/>
    </source>
</evidence>
<evidence type="ECO:0000259" key="5">
    <source>
        <dbReference type="Pfam" id="PF02775"/>
    </source>
</evidence>
<dbReference type="EMBL" id="JAAEDH010000028">
    <property type="protein sequence ID" value="MBR0657243.1"/>
    <property type="molecule type" value="Genomic_DNA"/>
</dbReference>
<dbReference type="GO" id="GO:0005948">
    <property type="term" value="C:acetolactate synthase complex"/>
    <property type="evidence" value="ECO:0007669"/>
    <property type="project" value="TreeGrafter"/>
</dbReference>
<dbReference type="InterPro" id="IPR029061">
    <property type="entry name" value="THDP-binding"/>
</dbReference>
<evidence type="ECO:0000256" key="1">
    <source>
        <dbReference type="ARBA" id="ARBA00007812"/>
    </source>
</evidence>
<dbReference type="Gene3D" id="3.40.50.970">
    <property type="match status" value="2"/>
</dbReference>
<evidence type="ECO:0000259" key="4">
    <source>
        <dbReference type="Pfam" id="PF00205"/>
    </source>
</evidence>
<gene>
    <name evidence="7" type="ORF">GXW79_19360</name>
</gene>
<name>A0AAF1K666_9PROT</name>
<dbReference type="GO" id="GO:0003984">
    <property type="term" value="F:acetolactate synthase activity"/>
    <property type="evidence" value="ECO:0007669"/>
    <property type="project" value="TreeGrafter"/>
</dbReference>
<accession>A0AAF1K666</accession>
<reference evidence="7" key="1">
    <citation type="submission" date="2020-01" db="EMBL/GenBank/DDBJ databases">
        <authorList>
            <person name="Rat A."/>
        </authorList>
    </citation>
    <scope>NUCLEOTIDE SEQUENCE</scope>
    <source>
        <strain evidence="7">LMG 28251</strain>
    </source>
</reference>
<dbReference type="GO" id="GO:0050660">
    <property type="term" value="F:flavin adenine dinucleotide binding"/>
    <property type="evidence" value="ECO:0007669"/>
    <property type="project" value="TreeGrafter"/>
</dbReference>
<dbReference type="InterPro" id="IPR012000">
    <property type="entry name" value="Thiamin_PyroP_enz_cen_dom"/>
</dbReference>
<dbReference type="Gene3D" id="3.40.50.1220">
    <property type="entry name" value="TPP-binding domain"/>
    <property type="match status" value="1"/>
</dbReference>